<accession>A0A813KHM2</accession>
<protein>
    <recommendedName>
        <fullName evidence="2">S1 motif domain-containing protein</fullName>
    </recommendedName>
</protein>
<dbReference type="Gene3D" id="2.40.50.140">
    <property type="entry name" value="Nucleic acid-binding proteins"/>
    <property type="match status" value="1"/>
</dbReference>
<dbReference type="PROSITE" id="PS51257">
    <property type="entry name" value="PROKAR_LIPOPROTEIN"/>
    <property type="match status" value="1"/>
</dbReference>
<name>A0A813KHM2_POLGL</name>
<dbReference type="EMBL" id="CAJNNW010030433">
    <property type="protein sequence ID" value="CAE8703452.1"/>
    <property type="molecule type" value="Genomic_DNA"/>
</dbReference>
<feature type="domain" description="S1 motif" evidence="2">
    <location>
        <begin position="64"/>
        <end position="131"/>
    </location>
</feature>
<dbReference type="SUPFAM" id="SSF50249">
    <property type="entry name" value="Nucleic acid-binding proteins"/>
    <property type="match status" value="2"/>
</dbReference>
<evidence type="ECO:0000313" key="6">
    <source>
        <dbReference type="Proteomes" id="UP000654075"/>
    </source>
</evidence>
<keyword evidence="1" id="KW-0732">Signal</keyword>
<evidence type="ECO:0000313" key="4">
    <source>
        <dbReference type="EMBL" id="CAE8703452.1"/>
    </source>
</evidence>
<dbReference type="InterPro" id="IPR050437">
    <property type="entry name" value="Ribos_protein_bS1-like"/>
</dbReference>
<dbReference type="GO" id="GO:0003729">
    <property type="term" value="F:mRNA binding"/>
    <property type="evidence" value="ECO:0007669"/>
    <property type="project" value="TreeGrafter"/>
</dbReference>
<dbReference type="AlphaFoldDB" id="A0A813KHM2"/>
<dbReference type="GO" id="GO:0003735">
    <property type="term" value="F:structural constituent of ribosome"/>
    <property type="evidence" value="ECO:0007669"/>
    <property type="project" value="TreeGrafter"/>
</dbReference>
<evidence type="ECO:0000256" key="1">
    <source>
        <dbReference type="SAM" id="SignalP"/>
    </source>
</evidence>
<dbReference type="PROSITE" id="PS50126">
    <property type="entry name" value="S1"/>
    <property type="match status" value="2"/>
</dbReference>
<dbReference type="Pfam" id="PF00575">
    <property type="entry name" value="S1"/>
    <property type="match status" value="1"/>
</dbReference>
<reference evidence="4" key="1">
    <citation type="submission" date="2021-02" db="EMBL/GenBank/DDBJ databases">
        <authorList>
            <person name="Dougan E. K."/>
            <person name="Rhodes N."/>
            <person name="Thang M."/>
            <person name="Chan C."/>
        </authorList>
    </citation>
    <scope>NUCLEOTIDE SEQUENCE</scope>
</reference>
<dbReference type="PANTHER" id="PTHR10724">
    <property type="entry name" value="30S RIBOSOMAL PROTEIN S1"/>
    <property type="match status" value="1"/>
</dbReference>
<feature type="chain" id="PRO_5036408952" description="S1 motif domain-containing protein" evidence="1">
    <location>
        <begin position="24"/>
        <end position="210"/>
    </location>
</feature>
<dbReference type="GO" id="GO:0006412">
    <property type="term" value="P:translation"/>
    <property type="evidence" value="ECO:0007669"/>
    <property type="project" value="TreeGrafter"/>
</dbReference>
<keyword evidence="6" id="KW-1185">Reference proteome</keyword>
<evidence type="ECO:0000259" key="2">
    <source>
        <dbReference type="PROSITE" id="PS50126"/>
    </source>
</evidence>
<organism evidence="4 5">
    <name type="scientific">Polarella glacialis</name>
    <name type="common">Dinoflagellate</name>
    <dbReference type="NCBI Taxonomy" id="89957"/>
    <lineage>
        <taxon>Eukaryota</taxon>
        <taxon>Sar</taxon>
        <taxon>Alveolata</taxon>
        <taxon>Dinophyceae</taxon>
        <taxon>Suessiales</taxon>
        <taxon>Suessiaceae</taxon>
        <taxon>Polarella</taxon>
    </lineage>
</organism>
<feature type="domain" description="S1 motif" evidence="2">
    <location>
        <begin position="147"/>
        <end position="210"/>
    </location>
</feature>
<feature type="signal peptide" evidence="1">
    <location>
        <begin position="1"/>
        <end position="23"/>
    </location>
</feature>
<proteinExistence type="predicted"/>
<dbReference type="EMBL" id="CAJNNV010024815">
    <property type="protein sequence ID" value="CAE8610664.1"/>
    <property type="molecule type" value="Genomic_DNA"/>
</dbReference>
<dbReference type="SMART" id="SM00316">
    <property type="entry name" value="S1"/>
    <property type="match status" value="2"/>
</dbReference>
<dbReference type="Proteomes" id="UP000654075">
    <property type="component" value="Unassembled WGS sequence"/>
</dbReference>
<evidence type="ECO:0000313" key="5">
    <source>
        <dbReference type="Proteomes" id="UP000626109"/>
    </source>
</evidence>
<dbReference type="Proteomes" id="UP000626109">
    <property type="component" value="Unassembled WGS sequence"/>
</dbReference>
<dbReference type="InterPro" id="IPR003029">
    <property type="entry name" value="S1_domain"/>
</dbReference>
<dbReference type="InterPro" id="IPR012340">
    <property type="entry name" value="NA-bd_OB-fold"/>
</dbReference>
<sequence>MRSRRRLLAKTLLIALALGACYAPDSLNFAGCSQVHGRSQHLVRPAVAAGAEGSVRKMEDLPTGEELTGTVKQVSTIGATLDLGAGMSGFLHVRTLGKGKVDKAADFFAVGDTLQVRVLGVRRGEVEVAPADFEAFKKRAPSDFAIGEELQGKVVGTSKDLVFVEIGAMITAILRPAAPAQALSELFQTGQALSVKVSRKTPTQLEVSMK</sequence>
<comment type="caution">
    <text evidence="4">The sequence shown here is derived from an EMBL/GenBank/DDBJ whole genome shotgun (WGS) entry which is preliminary data.</text>
</comment>
<gene>
    <name evidence="3" type="ORF">PGLA1383_LOCUS28475</name>
    <name evidence="4" type="ORF">PGLA2088_LOCUS32835</name>
</gene>
<evidence type="ECO:0000313" key="3">
    <source>
        <dbReference type="EMBL" id="CAE8610664.1"/>
    </source>
</evidence>